<dbReference type="EMBL" id="CP042425">
    <property type="protein sequence ID" value="QEL18674.1"/>
    <property type="molecule type" value="Genomic_DNA"/>
</dbReference>
<proteinExistence type="predicted"/>
<organism evidence="3 4">
    <name type="scientific">Limnoglobus roseus</name>
    <dbReference type="NCBI Taxonomy" id="2598579"/>
    <lineage>
        <taxon>Bacteria</taxon>
        <taxon>Pseudomonadati</taxon>
        <taxon>Planctomycetota</taxon>
        <taxon>Planctomycetia</taxon>
        <taxon>Gemmatales</taxon>
        <taxon>Gemmataceae</taxon>
        <taxon>Limnoglobus</taxon>
    </lineage>
</organism>
<keyword evidence="3" id="KW-0378">Hydrolase</keyword>
<dbReference type="GO" id="GO:0016787">
    <property type="term" value="F:hydrolase activity"/>
    <property type="evidence" value="ECO:0007669"/>
    <property type="project" value="UniProtKB-KW"/>
</dbReference>
<dbReference type="PRINTS" id="PR00412">
    <property type="entry name" value="EPOXHYDRLASE"/>
</dbReference>
<dbReference type="InterPro" id="IPR000639">
    <property type="entry name" value="Epox_hydrolase-like"/>
</dbReference>
<dbReference type="PANTHER" id="PTHR43798">
    <property type="entry name" value="MONOACYLGLYCEROL LIPASE"/>
    <property type="match status" value="1"/>
</dbReference>
<keyword evidence="4" id="KW-1185">Reference proteome</keyword>
<evidence type="ECO:0000259" key="2">
    <source>
        <dbReference type="Pfam" id="PF00561"/>
    </source>
</evidence>
<feature type="domain" description="AB hydrolase-1" evidence="2">
    <location>
        <begin position="41"/>
        <end position="150"/>
    </location>
</feature>
<dbReference type="Gene3D" id="3.40.50.1820">
    <property type="entry name" value="alpha/beta hydrolase"/>
    <property type="match status" value="1"/>
</dbReference>
<protein>
    <submittedName>
        <fullName evidence="3">Alpha/beta hydrolase</fullName>
    </submittedName>
</protein>
<gene>
    <name evidence="3" type="ORF">PX52LOC_05708</name>
</gene>
<dbReference type="InterPro" id="IPR050266">
    <property type="entry name" value="AB_hydrolase_sf"/>
</dbReference>
<sequence length="290" mass="31087">MRFAIIAFLAAAFAVPTRAEEKSFDSNGVKIAYLDEGAGEAVVLLHGFGTSAAEMWTKMPFATTQFVTALKGYRVLAPDHRGHGKSDKPHDPKQYGKAMAEDVVRLLDHAKVKKAHVVGYSMGAMIAGRLLVDHPDRLLSVTFGGGGPVLQPPKDAGPIKDMIESLEAGKGIGPLVLALTPEGDEKPTAEQIEQFSKLLLRGKDPTALAAALRGFAELEVTDAELKAVKVPVQFIHGSREVKLLAEGIAAVRKLLPKAEIVVINKGTHADTFLTAEFRKAVVGFLKAHKE</sequence>
<dbReference type="Pfam" id="PF00561">
    <property type="entry name" value="Abhydrolase_1"/>
    <property type="match status" value="1"/>
</dbReference>
<dbReference type="Proteomes" id="UP000324974">
    <property type="component" value="Chromosome"/>
</dbReference>
<dbReference type="GO" id="GO:0016020">
    <property type="term" value="C:membrane"/>
    <property type="evidence" value="ECO:0007669"/>
    <property type="project" value="TreeGrafter"/>
</dbReference>
<dbReference type="PANTHER" id="PTHR43798:SF33">
    <property type="entry name" value="HYDROLASE, PUTATIVE (AFU_ORTHOLOGUE AFUA_2G14860)-RELATED"/>
    <property type="match status" value="1"/>
</dbReference>
<dbReference type="PRINTS" id="PR00111">
    <property type="entry name" value="ABHYDROLASE"/>
</dbReference>
<dbReference type="InterPro" id="IPR029058">
    <property type="entry name" value="AB_hydrolase_fold"/>
</dbReference>
<evidence type="ECO:0000313" key="4">
    <source>
        <dbReference type="Proteomes" id="UP000324974"/>
    </source>
</evidence>
<accession>A0A5C1AN87</accession>
<name>A0A5C1AN87_9BACT</name>
<reference evidence="4" key="1">
    <citation type="submission" date="2019-08" db="EMBL/GenBank/DDBJ databases">
        <title>Limnoglobus roseus gen. nov., sp. nov., a novel freshwater planctomycete with a giant genome from the family Gemmataceae.</title>
        <authorList>
            <person name="Kulichevskaya I.S."/>
            <person name="Naumoff D.G."/>
            <person name="Miroshnikov K."/>
            <person name="Ivanova A."/>
            <person name="Philippov D.A."/>
            <person name="Hakobyan A."/>
            <person name="Rijpstra I.C."/>
            <person name="Sinninghe Damste J.S."/>
            <person name="Liesack W."/>
            <person name="Dedysh S.N."/>
        </authorList>
    </citation>
    <scope>NUCLEOTIDE SEQUENCE [LARGE SCALE GENOMIC DNA]</scope>
    <source>
        <strain evidence="4">PX52</strain>
    </source>
</reference>
<dbReference type="OrthoDB" id="252464at2"/>
<dbReference type="SUPFAM" id="SSF53474">
    <property type="entry name" value="alpha/beta-Hydrolases"/>
    <property type="match status" value="1"/>
</dbReference>
<dbReference type="RefSeq" id="WP_149113147.1">
    <property type="nucleotide sequence ID" value="NZ_CP042425.1"/>
</dbReference>
<dbReference type="AlphaFoldDB" id="A0A5C1AN87"/>
<evidence type="ECO:0000256" key="1">
    <source>
        <dbReference type="SAM" id="SignalP"/>
    </source>
</evidence>
<feature type="signal peptide" evidence="1">
    <location>
        <begin position="1"/>
        <end position="19"/>
    </location>
</feature>
<dbReference type="KEGG" id="lrs:PX52LOC_05708"/>
<keyword evidence="1" id="KW-0732">Signal</keyword>
<feature type="chain" id="PRO_5022881444" evidence="1">
    <location>
        <begin position="20"/>
        <end position="290"/>
    </location>
</feature>
<evidence type="ECO:0000313" key="3">
    <source>
        <dbReference type="EMBL" id="QEL18674.1"/>
    </source>
</evidence>
<dbReference type="InterPro" id="IPR000073">
    <property type="entry name" value="AB_hydrolase_1"/>
</dbReference>